<organism evidence="1">
    <name type="scientific">Oscillatoriales cyanobacterium SpSt-418</name>
    <dbReference type="NCBI Taxonomy" id="2282169"/>
    <lineage>
        <taxon>Bacteria</taxon>
        <taxon>Bacillati</taxon>
        <taxon>Cyanobacteriota</taxon>
        <taxon>Cyanophyceae</taxon>
        <taxon>Oscillatoriophycideae</taxon>
        <taxon>Oscillatoriales</taxon>
    </lineage>
</organism>
<gene>
    <name evidence="1" type="ORF">ENR64_16935</name>
</gene>
<dbReference type="InterPro" id="IPR005368">
    <property type="entry name" value="UPF0175"/>
</dbReference>
<protein>
    <submittedName>
        <fullName evidence="1">UPF0175 family protein</fullName>
    </submittedName>
</protein>
<evidence type="ECO:0000313" key="1">
    <source>
        <dbReference type="EMBL" id="HFM99410.1"/>
    </source>
</evidence>
<dbReference type="AlphaFoldDB" id="A0A7C3KFZ1"/>
<accession>A0A7C3KFZ1</accession>
<sequence>MSLIISDELVQASGLSEAELLQELVLLLFQREKLTLGKASRLLGMPQLEFQTLLASRNLYVHYDVEDLHEDINNLKELGLL</sequence>
<dbReference type="EMBL" id="DSRU01000241">
    <property type="protein sequence ID" value="HFM99410.1"/>
    <property type="molecule type" value="Genomic_DNA"/>
</dbReference>
<name>A0A7C3KFZ1_9CYAN</name>
<proteinExistence type="predicted"/>
<dbReference type="Pfam" id="PF03683">
    <property type="entry name" value="UPF0175"/>
    <property type="match status" value="1"/>
</dbReference>
<comment type="caution">
    <text evidence="1">The sequence shown here is derived from an EMBL/GenBank/DDBJ whole genome shotgun (WGS) entry which is preliminary data.</text>
</comment>
<reference evidence="1" key="1">
    <citation type="journal article" date="2020" name="mSystems">
        <title>Genome- and Community-Level Interaction Insights into Carbon Utilization and Element Cycling Functions of Hydrothermarchaeota in Hydrothermal Sediment.</title>
        <authorList>
            <person name="Zhou Z."/>
            <person name="Liu Y."/>
            <person name="Xu W."/>
            <person name="Pan J."/>
            <person name="Luo Z.H."/>
            <person name="Li M."/>
        </authorList>
    </citation>
    <scope>NUCLEOTIDE SEQUENCE [LARGE SCALE GENOMIC DNA]</scope>
    <source>
        <strain evidence="1">SpSt-418</strain>
    </source>
</reference>